<evidence type="ECO:0000313" key="1">
    <source>
        <dbReference type="EMBL" id="AOW04007.1"/>
    </source>
</evidence>
<sequence>MRKHLQANTKSKRNCQTRSMIQSSSSYTFIKSGVYYGDKAELRHVLSANSSQPTPLSQLLSADNRPSPPLLVSVMCVCWSPSLLLGTSLSLSHGWLSHVFFFLLSSPSFSDKIQLQIICEHWLFKH</sequence>
<name>A0A1D8NEE6_YARLL</name>
<dbReference type="EMBL" id="CP017556">
    <property type="protein sequence ID" value="AOW04007.1"/>
    <property type="molecule type" value="Genomic_DNA"/>
</dbReference>
<evidence type="ECO:0000313" key="2">
    <source>
        <dbReference type="Proteomes" id="UP000182444"/>
    </source>
</evidence>
<gene>
    <name evidence="1" type="ORF">YALI1_D16354g</name>
</gene>
<accession>A0A1D8NEE6</accession>
<dbReference type="Proteomes" id="UP000182444">
    <property type="component" value="Chromosome 1D"/>
</dbReference>
<organism evidence="1 2">
    <name type="scientific">Yarrowia lipolytica</name>
    <name type="common">Candida lipolytica</name>
    <dbReference type="NCBI Taxonomy" id="4952"/>
    <lineage>
        <taxon>Eukaryota</taxon>
        <taxon>Fungi</taxon>
        <taxon>Dikarya</taxon>
        <taxon>Ascomycota</taxon>
        <taxon>Saccharomycotina</taxon>
        <taxon>Dipodascomycetes</taxon>
        <taxon>Dipodascales</taxon>
        <taxon>Dipodascales incertae sedis</taxon>
        <taxon>Yarrowia</taxon>
    </lineage>
</organism>
<dbReference type="GeneID" id="94583300"/>
<dbReference type="AlphaFoldDB" id="A0A1D8NEE6"/>
<proteinExistence type="predicted"/>
<reference evidence="1 2" key="1">
    <citation type="journal article" date="2016" name="PLoS ONE">
        <title>Sequence Assembly of Yarrowia lipolytica Strain W29/CLIB89 Shows Transposable Element Diversity.</title>
        <authorList>
            <person name="Magnan C."/>
            <person name="Yu J."/>
            <person name="Chang I."/>
            <person name="Jahn E."/>
            <person name="Kanomata Y."/>
            <person name="Wu J."/>
            <person name="Zeller M."/>
            <person name="Oakes M."/>
            <person name="Baldi P."/>
            <person name="Sandmeyer S."/>
        </authorList>
    </citation>
    <scope>NUCLEOTIDE SEQUENCE [LARGE SCALE GENOMIC DNA]</scope>
    <source>
        <strain evidence="2">CLIB89(W29)</strain>
    </source>
</reference>
<dbReference type="RefSeq" id="XP_068138791.1">
    <property type="nucleotide sequence ID" value="XM_068282690.1"/>
</dbReference>
<dbReference type="VEuPathDB" id="FungiDB:YALI1_D16354g"/>
<protein>
    <submittedName>
        <fullName evidence="1">Uncharacterized protein</fullName>
    </submittedName>
</protein>